<dbReference type="AlphaFoldDB" id="A0A6H9Q5S1"/>
<dbReference type="Proteomes" id="UP000427825">
    <property type="component" value="Unassembled WGS sequence"/>
</dbReference>
<protein>
    <submittedName>
        <fullName evidence="1">Uncharacterized protein</fullName>
    </submittedName>
</protein>
<gene>
    <name evidence="1" type="ORF">F2Y39_18110</name>
</gene>
<name>A0A6H9Q5S1_9BACE</name>
<sequence>MATVTNMDRQIWEGWTVGDFIEELKPQVAMIMDGQSWHEPFKNKREFADRCKDNQPYYKKRIPAVANHFARMYNLK</sequence>
<organism evidence="1 2">
    <name type="scientific">Bacteroides caccae</name>
    <dbReference type="NCBI Taxonomy" id="47678"/>
    <lineage>
        <taxon>Bacteria</taxon>
        <taxon>Pseudomonadati</taxon>
        <taxon>Bacteroidota</taxon>
        <taxon>Bacteroidia</taxon>
        <taxon>Bacteroidales</taxon>
        <taxon>Bacteroidaceae</taxon>
        <taxon>Bacteroides</taxon>
    </lineage>
</organism>
<dbReference type="EMBL" id="VVYJ01000012">
    <property type="protein sequence ID" value="KAA5473127.1"/>
    <property type="molecule type" value="Genomic_DNA"/>
</dbReference>
<dbReference type="RefSeq" id="WP_130057129.1">
    <property type="nucleotide sequence ID" value="NZ_RCXH01000013.1"/>
</dbReference>
<proteinExistence type="predicted"/>
<comment type="caution">
    <text evidence="1">The sequence shown here is derived from an EMBL/GenBank/DDBJ whole genome shotgun (WGS) entry which is preliminary data.</text>
</comment>
<reference evidence="1 2" key="1">
    <citation type="journal article" date="2019" name="Nat. Med.">
        <title>A library of human gut bacterial isolates paired with longitudinal multiomics data enables mechanistic microbiome research.</title>
        <authorList>
            <person name="Poyet M."/>
            <person name="Groussin M."/>
            <person name="Gibbons S.M."/>
            <person name="Avila-Pacheco J."/>
            <person name="Jiang X."/>
            <person name="Kearney S.M."/>
            <person name="Perrotta A.R."/>
            <person name="Berdy B."/>
            <person name="Zhao S."/>
            <person name="Lieberman T.D."/>
            <person name="Swanson P.K."/>
            <person name="Smith M."/>
            <person name="Roesemann S."/>
            <person name="Alexander J.E."/>
            <person name="Rich S.A."/>
            <person name="Livny J."/>
            <person name="Vlamakis H."/>
            <person name="Clish C."/>
            <person name="Bullock K."/>
            <person name="Deik A."/>
            <person name="Scott J."/>
            <person name="Pierce K.A."/>
            <person name="Xavier R.J."/>
            <person name="Alm E.J."/>
        </authorList>
    </citation>
    <scope>NUCLEOTIDE SEQUENCE [LARGE SCALE GENOMIC DNA]</scope>
    <source>
        <strain evidence="1 2">BIOML-A25</strain>
    </source>
</reference>
<evidence type="ECO:0000313" key="1">
    <source>
        <dbReference type="EMBL" id="KAA5473127.1"/>
    </source>
</evidence>
<evidence type="ECO:0000313" key="2">
    <source>
        <dbReference type="Proteomes" id="UP000427825"/>
    </source>
</evidence>
<accession>A0A6H9Q5S1</accession>